<dbReference type="STRING" id="225164.V3Z571"/>
<keyword evidence="2 4" id="KW-0863">Zinc-finger</keyword>
<dbReference type="AlphaFoldDB" id="V3Z571"/>
<dbReference type="OMA" id="IAFDGCR"/>
<dbReference type="GO" id="GO:0004842">
    <property type="term" value="F:ubiquitin-protein transferase activity"/>
    <property type="evidence" value="ECO:0007669"/>
    <property type="project" value="InterPro"/>
</dbReference>
<feature type="compositionally biased region" description="Polar residues" evidence="5">
    <location>
        <begin position="36"/>
        <end position="49"/>
    </location>
</feature>
<dbReference type="GeneID" id="20233084"/>
<dbReference type="Gene3D" id="2.60.120.920">
    <property type="match status" value="1"/>
</dbReference>
<keyword evidence="3" id="KW-0862">Zinc</keyword>
<feature type="region of interest" description="Disordered" evidence="5">
    <location>
        <begin position="542"/>
        <end position="564"/>
    </location>
</feature>
<dbReference type="GO" id="GO:0008270">
    <property type="term" value="F:zinc ion binding"/>
    <property type="evidence" value="ECO:0007669"/>
    <property type="project" value="UniProtKB-KW"/>
</dbReference>
<reference evidence="8 9" key="1">
    <citation type="journal article" date="2013" name="Nature">
        <title>Insights into bilaterian evolution from three spiralian genomes.</title>
        <authorList>
            <person name="Simakov O."/>
            <person name="Marletaz F."/>
            <person name="Cho S.J."/>
            <person name="Edsinger-Gonzales E."/>
            <person name="Havlak P."/>
            <person name="Hellsten U."/>
            <person name="Kuo D.H."/>
            <person name="Larsson T."/>
            <person name="Lv J."/>
            <person name="Arendt D."/>
            <person name="Savage R."/>
            <person name="Osoegawa K."/>
            <person name="de Jong P."/>
            <person name="Grimwood J."/>
            <person name="Chapman J.A."/>
            <person name="Shapiro H."/>
            <person name="Aerts A."/>
            <person name="Otillar R.P."/>
            <person name="Terry A.Y."/>
            <person name="Boore J.L."/>
            <person name="Grigoriev I.V."/>
            <person name="Lindberg D.R."/>
            <person name="Seaver E.C."/>
            <person name="Weisblat D.A."/>
            <person name="Putnam N.H."/>
            <person name="Rokhsar D.S."/>
        </authorList>
    </citation>
    <scope>NUCLEOTIDE SEQUENCE [LARGE SCALE GENOMIC DNA]</scope>
</reference>
<dbReference type="InterPro" id="IPR001870">
    <property type="entry name" value="B30.2/SPRY"/>
</dbReference>
<dbReference type="InterPro" id="IPR003877">
    <property type="entry name" value="SPRY_dom"/>
</dbReference>
<evidence type="ECO:0000256" key="3">
    <source>
        <dbReference type="ARBA" id="ARBA00022833"/>
    </source>
</evidence>
<dbReference type="InterPro" id="IPR001841">
    <property type="entry name" value="Znf_RING"/>
</dbReference>
<name>V3Z571_LOTGI</name>
<feature type="domain" description="B30.2/SPRY" evidence="7">
    <location>
        <begin position="270"/>
        <end position="453"/>
    </location>
</feature>
<dbReference type="GO" id="GO:0005737">
    <property type="term" value="C:cytoplasm"/>
    <property type="evidence" value="ECO:0007669"/>
    <property type="project" value="TreeGrafter"/>
</dbReference>
<keyword evidence="9" id="KW-1185">Reference proteome</keyword>
<dbReference type="InterPro" id="IPR043136">
    <property type="entry name" value="B30.2/SPRY_sf"/>
</dbReference>
<dbReference type="SMART" id="SM00184">
    <property type="entry name" value="RING"/>
    <property type="match status" value="1"/>
</dbReference>
<keyword evidence="1" id="KW-0479">Metal-binding</keyword>
<organism evidence="8 9">
    <name type="scientific">Lottia gigantea</name>
    <name type="common">Giant owl limpet</name>
    <dbReference type="NCBI Taxonomy" id="225164"/>
    <lineage>
        <taxon>Eukaryota</taxon>
        <taxon>Metazoa</taxon>
        <taxon>Spiralia</taxon>
        <taxon>Lophotrochozoa</taxon>
        <taxon>Mollusca</taxon>
        <taxon>Gastropoda</taxon>
        <taxon>Patellogastropoda</taxon>
        <taxon>Lottioidea</taxon>
        <taxon>Lottiidae</taxon>
        <taxon>Lottia</taxon>
    </lineage>
</organism>
<dbReference type="Pfam" id="PF13920">
    <property type="entry name" value="zf-C3HC4_3"/>
    <property type="match status" value="1"/>
</dbReference>
<evidence type="ECO:0000259" key="7">
    <source>
        <dbReference type="PROSITE" id="PS50188"/>
    </source>
</evidence>
<feature type="compositionally biased region" description="Low complexity" evidence="5">
    <location>
        <begin position="543"/>
        <end position="553"/>
    </location>
</feature>
<proteinExistence type="predicted"/>
<dbReference type="SMART" id="SM00449">
    <property type="entry name" value="SPRY"/>
    <property type="match status" value="1"/>
</dbReference>
<dbReference type="OrthoDB" id="10017393at2759"/>
<accession>V3Z571</accession>
<dbReference type="PANTHER" id="PTHR13363:SF6">
    <property type="entry name" value="RING FINGER AND SPRY DOMAIN-CONTAINING PROTEIN 1"/>
    <property type="match status" value="1"/>
</dbReference>
<evidence type="ECO:0000256" key="2">
    <source>
        <dbReference type="ARBA" id="ARBA00022771"/>
    </source>
</evidence>
<dbReference type="PROSITE" id="PS50188">
    <property type="entry name" value="B302_SPRY"/>
    <property type="match status" value="1"/>
</dbReference>
<feature type="domain" description="RING-type" evidence="6">
    <location>
        <begin position="497"/>
        <end position="532"/>
    </location>
</feature>
<dbReference type="Pfam" id="PF00622">
    <property type="entry name" value="SPRY"/>
    <property type="match status" value="1"/>
</dbReference>
<dbReference type="InterPro" id="IPR013083">
    <property type="entry name" value="Znf_RING/FYVE/PHD"/>
</dbReference>
<evidence type="ECO:0000256" key="5">
    <source>
        <dbReference type="SAM" id="MobiDB-lite"/>
    </source>
</evidence>
<dbReference type="PANTHER" id="PTHR13363">
    <property type="entry name" value="RING FINGER AND SRY DOMAIN-CONTAINING"/>
    <property type="match status" value="1"/>
</dbReference>
<dbReference type="GO" id="GO:0051603">
    <property type="term" value="P:proteolysis involved in protein catabolic process"/>
    <property type="evidence" value="ECO:0007669"/>
    <property type="project" value="TreeGrafter"/>
</dbReference>
<protein>
    <recommendedName>
        <fullName evidence="10">RING finger and SPRY domain-containing protein 1</fullName>
    </recommendedName>
</protein>
<dbReference type="SUPFAM" id="SSF49899">
    <property type="entry name" value="Concanavalin A-like lectins/glucanases"/>
    <property type="match status" value="1"/>
</dbReference>
<sequence>MGCCLTTCNKKEDDHYQPNTESSPLSSRDGRRRSSYGHQSPQRSTNGYSQRRRLGSSHSRDNPQRSIDSLVLETLSLIRTLVDNDQEPPQAMLALHKIAEKDSGWLEVVKSLIRGIPLTDPLGPAVITLLLDEFPLPTKEALMELRSNLHLSQEGISNMYKQPCQQRNIGVILGCLAEKLAGPNSVSLLSSDVLQYLISNLSVNNHPVVILHSMVALEKFAQTSENKVTINQSLGEMKTNPLVSLEAWSSSDEYAKREVAFCARWCLDNLFMIQGRPFTYEQLVHDNINVMLNSNDVSEYLKISANGLEARCDASSFESVRCTFQVDSGIWYYEVTIITAGVMQIGWATKNSKFLNHEGFGIGDDEFSMAYDGCRQLIWYNAHSEPHTHRCWQPGDTLGLLLDLENHQLVFYLNGDPLPPYCQVFSCTRTGFFAAASFMSFQQCEFNFGAKPFKYPPKFKFEKFNDKGTLTEEEKVILPRHKKLDLLKQVLVKEDSCTLCFDKQANMELHPCGHNGFCDVCSLQLETCPICRKPIIERRELSIRSTNSSTSSPSPEPHTFDRPS</sequence>
<evidence type="ECO:0000313" key="9">
    <source>
        <dbReference type="Proteomes" id="UP000030746"/>
    </source>
</evidence>
<evidence type="ECO:0000313" key="8">
    <source>
        <dbReference type="EMBL" id="ESO85848.1"/>
    </source>
</evidence>
<dbReference type="Gene3D" id="3.30.40.10">
    <property type="entry name" value="Zinc/RING finger domain, C3HC4 (zinc finger)"/>
    <property type="match status" value="1"/>
</dbReference>
<dbReference type="CDD" id="cd12883">
    <property type="entry name" value="SPRY_RING"/>
    <property type="match status" value="1"/>
</dbReference>
<evidence type="ECO:0008006" key="10">
    <source>
        <dbReference type="Google" id="ProtNLM"/>
    </source>
</evidence>
<dbReference type="InterPro" id="IPR035774">
    <property type="entry name" value="SPRY_RSPRY1"/>
</dbReference>
<dbReference type="SUPFAM" id="SSF57850">
    <property type="entry name" value="RING/U-box"/>
    <property type="match status" value="1"/>
</dbReference>
<evidence type="ECO:0000256" key="1">
    <source>
        <dbReference type="ARBA" id="ARBA00022723"/>
    </source>
</evidence>
<dbReference type="InterPro" id="IPR045129">
    <property type="entry name" value="RNF123/RKP/RSPRY1"/>
</dbReference>
<dbReference type="KEGG" id="lgi:LOTGIDRAFT_130506"/>
<evidence type="ECO:0000259" key="6">
    <source>
        <dbReference type="PROSITE" id="PS50089"/>
    </source>
</evidence>
<dbReference type="InterPro" id="IPR013320">
    <property type="entry name" value="ConA-like_dom_sf"/>
</dbReference>
<dbReference type="HOGENOM" id="CLU_026400_0_0_1"/>
<dbReference type="PROSITE" id="PS50089">
    <property type="entry name" value="ZF_RING_2"/>
    <property type="match status" value="1"/>
</dbReference>
<gene>
    <name evidence="8" type="ORF">LOTGIDRAFT_130506</name>
</gene>
<dbReference type="CDD" id="cd16566">
    <property type="entry name" value="RING-HC_RSPRY1"/>
    <property type="match status" value="1"/>
</dbReference>
<dbReference type="EMBL" id="KB203251">
    <property type="protein sequence ID" value="ESO85848.1"/>
    <property type="molecule type" value="Genomic_DNA"/>
</dbReference>
<evidence type="ECO:0000256" key="4">
    <source>
        <dbReference type="PROSITE-ProRule" id="PRU00175"/>
    </source>
</evidence>
<dbReference type="RefSeq" id="XP_009063577.1">
    <property type="nucleotide sequence ID" value="XM_009065329.1"/>
</dbReference>
<dbReference type="Proteomes" id="UP000030746">
    <property type="component" value="Unassembled WGS sequence"/>
</dbReference>
<feature type="region of interest" description="Disordered" evidence="5">
    <location>
        <begin position="1"/>
        <end position="66"/>
    </location>
</feature>
<dbReference type="CTD" id="20233084"/>